<gene>
    <name evidence="1" type="ORF">NE237_000360</name>
</gene>
<comment type="caution">
    <text evidence="1">The sequence shown here is derived from an EMBL/GenBank/DDBJ whole genome shotgun (WGS) entry which is preliminary data.</text>
</comment>
<keyword evidence="2" id="KW-1185">Reference proteome</keyword>
<protein>
    <submittedName>
        <fullName evidence="1">Uncharacterized protein</fullName>
    </submittedName>
</protein>
<proteinExistence type="predicted"/>
<evidence type="ECO:0000313" key="1">
    <source>
        <dbReference type="EMBL" id="KAJ4975254.1"/>
    </source>
</evidence>
<reference evidence="1" key="1">
    <citation type="journal article" date="2023" name="Plant J.">
        <title>The genome of the king protea, Protea cynaroides.</title>
        <authorList>
            <person name="Chang J."/>
            <person name="Duong T.A."/>
            <person name="Schoeman C."/>
            <person name="Ma X."/>
            <person name="Roodt D."/>
            <person name="Barker N."/>
            <person name="Li Z."/>
            <person name="Van de Peer Y."/>
            <person name="Mizrachi E."/>
        </authorList>
    </citation>
    <scope>NUCLEOTIDE SEQUENCE</scope>
    <source>
        <tissue evidence="1">Young leaves</tissue>
    </source>
</reference>
<name>A0A9Q0QXE8_9MAGN</name>
<dbReference type="EMBL" id="JAMYWD010000003">
    <property type="protein sequence ID" value="KAJ4975254.1"/>
    <property type="molecule type" value="Genomic_DNA"/>
</dbReference>
<organism evidence="1 2">
    <name type="scientific">Protea cynaroides</name>
    <dbReference type="NCBI Taxonomy" id="273540"/>
    <lineage>
        <taxon>Eukaryota</taxon>
        <taxon>Viridiplantae</taxon>
        <taxon>Streptophyta</taxon>
        <taxon>Embryophyta</taxon>
        <taxon>Tracheophyta</taxon>
        <taxon>Spermatophyta</taxon>
        <taxon>Magnoliopsida</taxon>
        <taxon>Proteales</taxon>
        <taxon>Proteaceae</taxon>
        <taxon>Protea</taxon>
    </lineage>
</organism>
<dbReference type="Proteomes" id="UP001141806">
    <property type="component" value="Unassembled WGS sequence"/>
</dbReference>
<sequence length="101" mass="11320">MVLNCFVLSSHFQLCNLVAPSADFTDRIGLVMRYRRHGCSRLMIFGVGTSFDKVHFDSQELPDKQLLLKSSTIELANFLYGHLKKAIWGIQIVGNFNGADG</sequence>
<accession>A0A9Q0QXE8</accession>
<evidence type="ECO:0000313" key="2">
    <source>
        <dbReference type="Proteomes" id="UP001141806"/>
    </source>
</evidence>
<dbReference type="AlphaFoldDB" id="A0A9Q0QXE8"/>